<name>A0A2T4VZ13_9HYPH</name>
<keyword evidence="2 5" id="KW-0812">Transmembrane</keyword>
<evidence type="ECO:0000256" key="2">
    <source>
        <dbReference type="ARBA" id="ARBA00022692"/>
    </source>
</evidence>
<gene>
    <name evidence="7" type="ORF">C4617_01020</name>
</gene>
<feature type="transmembrane region" description="Helical" evidence="5">
    <location>
        <begin position="98"/>
        <end position="121"/>
    </location>
</feature>
<comment type="subcellular location">
    <subcellularLocation>
        <location evidence="1">Membrane</location>
        <topology evidence="1">Multi-pass membrane protein</topology>
    </subcellularLocation>
</comment>
<organism evidence="7 8">
    <name type="scientific">Candidatus Liberibacter europaeus</name>
    <dbReference type="NCBI Taxonomy" id="744859"/>
    <lineage>
        <taxon>Bacteria</taxon>
        <taxon>Pseudomonadati</taxon>
        <taxon>Pseudomonadota</taxon>
        <taxon>Alphaproteobacteria</taxon>
        <taxon>Hyphomicrobiales</taxon>
        <taxon>Rhizobiaceae</taxon>
        <taxon>Liberibacter</taxon>
    </lineage>
</organism>
<evidence type="ECO:0000256" key="3">
    <source>
        <dbReference type="ARBA" id="ARBA00022989"/>
    </source>
</evidence>
<proteinExistence type="predicted"/>
<reference evidence="8" key="1">
    <citation type="submission" date="2018-02" db="EMBL/GenBank/DDBJ databases">
        <title>Genome sequence of Candidatus Liberibacter europaeus.</title>
        <authorList>
            <person name="Frampton R.A."/>
            <person name="Thompson S.M."/>
            <person name="David C."/>
            <person name="Addison S.M."/>
            <person name="Smith G.R."/>
        </authorList>
    </citation>
    <scope>NUCLEOTIDE SEQUENCE [LARGE SCALE GENOMIC DNA]</scope>
</reference>
<comment type="caution">
    <text evidence="7">The sequence shown here is derived from an EMBL/GenBank/DDBJ whole genome shotgun (WGS) entry which is preliminary data.</text>
</comment>
<accession>A0A2T4VZ13</accession>
<keyword evidence="4 5" id="KW-0472">Membrane</keyword>
<evidence type="ECO:0000259" key="6">
    <source>
        <dbReference type="Pfam" id="PF04138"/>
    </source>
</evidence>
<sequence>MKKLFVFIINILIIFLIDALLCLALIKLDFGQLRSRLFSIVIAFLLTWQPNRLLVFAKLRHRSAVETFRYGIVGLFSALLNYMIYAKLFAVFPNLQPLMLILLSAVPSMLFVILLYVRFMLKRYPTIGK</sequence>
<dbReference type="Pfam" id="PF04138">
    <property type="entry name" value="GtrA_DPMS_TM"/>
    <property type="match status" value="1"/>
</dbReference>
<keyword evidence="3 5" id="KW-1133">Transmembrane helix</keyword>
<dbReference type="InterPro" id="IPR007267">
    <property type="entry name" value="GtrA_DPMS_TM"/>
</dbReference>
<dbReference type="GO" id="GO:0000271">
    <property type="term" value="P:polysaccharide biosynthetic process"/>
    <property type="evidence" value="ECO:0007669"/>
    <property type="project" value="InterPro"/>
</dbReference>
<evidence type="ECO:0000256" key="1">
    <source>
        <dbReference type="ARBA" id="ARBA00004141"/>
    </source>
</evidence>
<dbReference type="GO" id="GO:0016020">
    <property type="term" value="C:membrane"/>
    <property type="evidence" value="ECO:0007669"/>
    <property type="project" value="UniProtKB-SubCell"/>
</dbReference>
<evidence type="ECO:0000256" key="4">
    <source>
        <dbReference type="ARBA" id="ARBA00023136"/>
    </source>
</evidence>
<evidence type="ECO:0000313" key="7">
    <source>
        <dbReference type="EMBL" id="PTL87016.1"/>
    </source>
</evidence>
<dbReference type="AlphaFoldDB" id="A0A2T4VZ13"/>
<dbReference type="EMBL" id="PSQJ01000001">
    <property type="protein sequence ID" value="PTL87016.1"/>
    <property type="molecule type" value="Genomic_DNA"/>
</dbReference>
<feature type="transmembrane region" description="Helical" evidence="5">
    <location>
        <begin position="67"/>
        <end position="86"/>
    </location>
</feature>
<feature type="transmembrane region" description="Helical" evidence="5">
    <location>
        <begin position="7"/>
        <end position="26"/>
    </location>
</feature>
<evidence type="ECO:0000313" key="8">
    <source>
        <dbReference type="Proteomes" id="UP000240811"/>
    </source>
</evidence>
<feature type="domain" description="GtrA/DPMS transmembrane" evidence="6">
    <location>
        <begin position="15"/>
        <end position="124"/>
    </location>
</feature>
<dbReference type="Proteomes" id="UP000240811">
    <property type="component" value="Unassembled WGS sequence"/>
</dbReference>
<protein>
    <recommendedName>
        <fullName evidence="6">GtrA/DPMS transmembrane domain-containing protein</fullName>
    </recommendedName>
</protein>
<evidence type="ECO:0000256" key="5">
    <source>
        <dbReference type="SAM" id="Phobius"/>
    </source>
</evidence>